<gene>
    <name evidence="3" type="ORF">NP439_04350</name>
</gene>
<dbReference type="PANTHER" id="PTHR46558:SF11">
    <property type="entry name" value="HTH-TYPE TRANSCRIPTIONAL REGULATOR XRE"/>
    <property type="match status" value="1"/>
</dbReference>
<dbReference type="InterPro" id="IPR010982">
    <property type="entry name" value="Lambda_DNA-bd_dom_sf"/>
</dbReference>
<dbReference type="Gene3D" id="1.10.260.40">
    <property type="entry name" value="lambda repressor-like DNA-binding domains"/>
    <property type="match status" value="1"/>
</dbReference>
<dbReference type="Proteomes" id="UP001059773">
    <property type="component" value="Chromosome"/>
</dbReference>
<organism evidence="3 4">
    <name type="scientific">Oceanobacillus jeddahense</name>
    <dbReference type="NCBI Taxonomy" id="1462527"/>
    <lineage>
        <taxon>Bacteria</taxon>
        <taxon>Bacillati</taxon>
        <taxon>Bacillota</taxon>
        <taxon>Bacilli</taxon>
        <taxon>Bacillales</taxon>
        <taxon>Bacillaceae</taxon>
        <taxon>Oceanobacillus</taxon>
    </lineage>
</organism>
<dbReference type="SUPFAM" id="SSF47413">
    <property type="entry name" value="lambda repressor-like DNA-binding domains"/>
    <property type="match status" value="1"/>
</dbReference>
<keyword evidence="4" id="KW-1185">Reference proteome</keyword>
<sequence length="70" mass="8069">MVLKSNLRILRAKMNISQTTLSKAINISRQTISLLEKGEYIPSLKTAKKLSLYFEEPIDDIFILEEEDLI</sequence>
<protein>
    <submittedName>
        <fullName evidence="3">Helix-turn-helix transcriptional regulator</fullName>
    </submittedName>
</protein>
<dbReference type="SMART" id="SM00530">
    <property type="entry name" value="HTH_XRE"/>
    <property type="match status" value="1"/>
</dbReference>
<reference evidence="3" key="1">
    <citation type="submission" date="2022-07" db="EMBL/GenBank/DDBJ databases">
        <title>FELIX.</title>
        <authorList>
            <person name="Wan K.H."/>
            <person name="Park S."/>
            <person name="Lawrence Q."/>
            <person name="Eichenberger J.P."/>
            <person name="Booth B.W."/>
            <person name="Piaggio A.J."/>
            <person name="Chandler J.C."/>
            <person name="Franklin A.B."/>
            <person name="Celniker S.E."/>
        </authorList>
    </citation>
    <scope>NUCLEOTIDE SEQUENCE</scope>
    <source>
        <strain evidence="3">QA-1986 374</strain>
    </source>
</reference>
<name>A0ABY5JZM1_9BACI</name>
<dbReference type="EMBL" id="CP101914">
    <property type="protein sequence ID" value="UUI05476.1"/>
    <property type="molecule type" value="Genomic_DNA"/>
</dbReference>
<dbReference type="InterPro" id="IPR001387">
    <property type="entry name" value="Cro/C1-type_HTH"/>
</dbReference>
<dbReference type="CDD" id="cd00093">
    <property type="entry name" value="HTH_XRE"/>
    <property type="match status" value="1"/>
</dbReference>
<evidence type="ECO:0000259" key="2">
    <source>
        <dbReference type="PROSITE" id="PS50943"/>
    </source>
</evidence>
<accession>A0ABY5JZM1</accession>
<dbReference type="PROSITE" id="PS50943">
    <property type="entry name" value="HTH_CROC1"/>
    <property type="match status" value="1"/>
</dbReference>
<proteinExistence type="predicted"/>
<feature type="domain" description="HTH cro/C1-type" evidence="2">
    <location>
        <begin position="7"/>
        <end position="61"/>
    </location>
</feature>
<dbReference type="Pfam" id="PF01381">
    <property type="entry name" value="HTH_3"/>
    <property type="match status" value="1"/>
</dbReference>
<keyword evidence="1" id="KW-0238">DNA-binding</keyword>
<evidence type="ECO:0000313" key="3">
    <source>
        <dbReference type="EMBL" id="UUI05476.1"/>
    </source>
</evidence>
<dbReference type="PANTHER" id="PTHR46558">
    <property type="entry name" value="TRACRIPTIONAL REGULATORY PROTEIN-RELATED-RELATED"/>
    <property type="match status" value="1"/>
</dbReference>
<evidence type="ECO:0000313" key="4">
    <source>
        <dbReference type="Proteomes" id="UP001059773"/>
    </source>
</evidence>
<evidence type="ECO:0000256" key="1">
    <source>
        <dbReference type="ARBA" id="ARBA00023125"/>
    </source>
</evidence>